<keyword evidence="1" id="KW-0479">Metal-binding</keyword>
<evidence type="ECO:0000256" key="1">
    <source>
        <dbReference type="PIRSR" id="PIRSR605301-1"/>
    </source>
</evidence>
<dbReference type="InterPro" id="IPR036703">
    <property type="entry name" value="MOB_kinase_act_sf"/>
</dbReference>
<protein>
    <recommendedName>
        <fullName evidence="4">MOB kinase activator-like 3</fullName>
    </recommendedName>
</protein>
<feature type="binding site" evidence="1">
    <location>
        <position position="88"/>
    </location>
    <ligand>
        <name>Zn(2+)</name>
        <dbReference type="ChEBI" id="CHEBI:29105"/>
    </ligand>
</feature>
<organism evidence="2 3">
    <name type="scientific">Stomoxys calcitrans</name>
    <name type="common">Stable fly</name>
    <name type="synonym">Conops calcitrans</name>
    <dbReference type="NCBI Taxonomy" id="35570"/>
    <lineage>
        <taxon>Eukaryota</taxon>
        <taxon>Metazoa</taxon>
        <taxon>Ecdysozoa</taxon>
        <taxon>Arthropoda</taxon>
        <taxon>Hexapoda</taxon>
        <taxon>Insecta</taxon>
        <taxon>Pterygota</taxon>
        <taxon>Neoptera</taxon>
        <taxon>Endopterygota</taxon>
        <taxon>Diptera</taxon>
        <taxon>Brachycera</taxon>
        <taxon>Muscomorpha</taxon>
        <taxon>Muscoidea</taxon>
        <taxon>Muscidae</taxon>
        <taxon>Stomoxys</taxon>
    </lineage>
</organism>
<evidence type="ECO:0000313" key="2">
    <source>
        <dbReference type="EnsemblMetazoa" id="SCAU014949-PA"/>
    </source>
</evidence>
<dbReference type="SUPFAM" id="SSF101152">
    <property type="entry name" value="Mob1/phocein"/>
    <property type="match status" value="1"/>
</dbReference>
<feature type="binding site" evidence="1">
    <location>
        <position position="170"/>
    </location>
    <ligand>
        <name>Zn(2+)</name>
        <dbReference type="ChEBI" id="CHEBI:29105"/>
    </ligand>
</feature>
<dbReference type="STRING" id="35570.A0A1I8Q8T6"/>
<dbReference type="SMART" id="SM01388">
    <property type="entry name" value="Mob1_phocein"/>
    <property type="match status" value="1"/>
</dbReference>
<accession>A0A1I8Q8T6</accession>
<evidence type="ECO:0008006" key="4">
    <source>
        <dbReference type="Google" id="ProtNLM"/>
    </source>
</evidence>
<proteinExistence type="predicted"/>
<dbReference type="KEGG" id="scac:106083060"/>
<keyword evidence="1" id="KW-0862">Zinc</keyword>
<feature type="binding site" evidence="1">
    <location>
        <position position="165"/>
    </location>
    <ligand>
        <name>Zn(2+)</name>
        <dbReference type="ChEBI" id="CHEBI:29105"/>
    </ligand>
</feature>
<dbReference type="AlphaFoldDB" id="A0A1I8Q8T6"/>
<feature type="binding site" evidence="1">
    <location>
        <position position="83"/>
    </location>
    <ligand>
        <name>Zn(2+)</name>
        <dbReference type="ChEBI" id="CHEBI:29105"/>
    </ligand>
</feature>
<reference evidence="2" key="1">
    <citation type="submission" date="2020-05" db="UniProtKB">
        <authorList>
            <consortium name="EnsemblMetazoa"/>
        </authorList>
    </citation>
    <scope>IDENTIFICATION</scope>
    <source>
        <strain evidence="2">USDA</strain>
    </source>
</reference>
<sequence>MALNGFLEFFQKGKTFRPKKRFTAGTIRYSLHKQAQASLQSGINLRQAVCLPEGENLNDWIAVHVVDFFNRINLIYGTVSEYCSEITCPTMSGGSRYEYLWADSENYKKPTSLPAPKYIELLMDWAEAQINNETVFPVSTDVPFPKTFPTLCRKILTRLFRVFVHVYIHHFDRIVSIGAEAHVNACYKHFFYFVKEFDLITTKELEPLQEMSSKICKD</sequence>
<evidence type="ECO:0000313" key="3">
    <source>
        <dbReference type="Proteomes" id="UP000095300"/>
    </source>
</evidence>
<dbReference type="Gene3D" id="1.20.140.30">
    <property type="entry name" value="MOB kinase activator"/>
    <property type="match status" value="1"/>
</dbReference>
<dbReference type="InterPro" id="IPR005301">
    <property type="entry name" value="MOB_kinase_act_fam"/>
</dbReference>
<dbReference type="PANTHER" id="PTHR22599">
    <property type="entry name" value="MPS ONE BINDER KINASE ACTIVATOR-LIKE MOB"/>
    <property type="match status" value="1"/>
</dbReference>
<dbReference type="VEuPathDB" id="VectorBase:SCAU014949"/>
<dbReference type="Pfam" id="PF03637">
    <property type="entry name" value="Mob1_phocein"/>
    <property type="match status" value="1"/>
</dbReference>
<dbReference type="FunFam" id="1.20.140.30:FF:000001">
    <property type="entry name" value="MOB kinase activator 1A"/>
    <property type="match status" value="1"/>
</dbReference>
<gene>
    <name evidence="2" type="primary">106083060</name>
</gene>
<dbReference type="EnsemblMetazoa" id="SCAU014949-RA">
    <property type="protein sequence ID" value="SCAU014949-PA"/>
    <property type="gene ID" value="SCAU014949"/>
</dbReference>
<name>A0A1I8Q8T6_STOCA</name>
<keyword evidence="3" id="KW-1185">Reference proteome</keyword>
<dbReference type="Proteomes" id="UP000095300">
    <property type="component" value="Unassembled WGS sequence"/>
</dbReference>